<dbReference type="Proteomes" id="UP001528411">
    <property type="component" value="Unassembled WGS sequence"/>
</dbReference>
<dbReference type="SUPFAM" id="SSF47616">
    <property type="entry name" value="GST C-terminal domain-like"/>
    <property type="match status" value="1"/>
</dbReference>
<evidence type="ECO:0000313" key="3">
    <source>
        <dbReference type="EMBL" id="MDC2887713.1"/>
    </source>
</evidence>
<dbReference type="Gene3D" id="3.40.30.10">
    <property type="entry name" value="Glutaredoxin"/>
    <property type="match status" value="1"/>
</dbReference>
<keyword evidence="4" id="KW-1185">Reference proteome</keyword>
<sequence length="202" mass="22845">MITVHHLNASRSKRVLWLLEELQLPYDVVKHQRDPVTQLAPDSLKQVHPLAKAPVIVDGELTLCESGAVMEYLLDQDPQNRLRPVARSQEYYHYLEWLHFAEGSLSLPVITSLFMTMEGRDGTKPMDGYIAKEIALDFSYIESTLTQRPYFAGDNFTAADIMMTIMLEIAGKRGMLEGRTNTLAYLTTMQSRAAYQAAFSQG</sequence>
<dbReference type="Pfam" id="PF13417">
    <property type="entry name" value="GST_N_3"/>
    <property type="match status" value="1"/>
</dbReference>
<dbReference type="InterPro" id="IPR010987">
    <property type="entry name" value="Glutathione-S-Trfase_C-like"/>
</dbReference>
<dbReference type="PANTHER" id="PTHR44051">
    <property type="entry name" value="GLUTATHIONE S-TRANSFERASE-RELATED"/>
    <property type="match status" value="1"/>
</dbReference>
<dbReference type="CDD" id="cd03046">
    <property type="entry name" value="GST_N_GTT1_like"/>
    <property type="match status" value="1"/>
</dbReference>
<feature type="domain" description="GST N-terminal" evidence="1">
    <location>
        <begin position="1"/>
        <end position="81"/>
    </location>
</feature>
<dbReference type="PANTHER" id="PTHR44051:SF9">
    <property type="entry name" value="GLUTATHIONE S-TRANSFERASE 1"/>
    <property type="match status" value="1"/>
</dbReference>
<dbReference type="PROSITE" id="PS50404">
    <property type="entry name" value="GST_NTER"/>
    <property type="match status" value="1"/>
</dbReference>
<dbReference type="SFLD" id="SFLDG00358">
    <property type="entry name" value="Main_(cytGST)"/>
    <property type="match status" value="1"/>
</dbReference>
<dbReference type="Gene3D" id="1.20.1050.10">
    <property type="match status" value="1"/>
</dbReference>
<organism evidence="3 4">
    <name type="scientific">Psychrosphaera algicola</name>
    <dbReference type="NCBI Taxonomy" id="3023714"/>
    <lineage>
        <taxon>Bacteria</taxon>
        <taxon>Pseudomonadati</taxon>
        <taxon>Pseudomonadota</taxon>
        <taxon>Gammaproteobacteria</taxon>
        <taxon>Alteromonadales</taxon>
        <taxon>Pseudoalteromonadaceae</taxon>
        <taxon>Psychrosphaera</taxon>
    </lineage>
</organism>
<comment type="caution">
    <text evidence="3">The sequence shown here is derived from an EMBL/GenBank/DDBJ whole genome shotgun (WGS) entry which is preliminary data.</text>
</comment>
<evidence type="ECO:0000259" key="2">
    <source>
        <dbReference type="PROSITE" id="PS50405"/>
    </source>
</evidence>
<dbReference type="InterPro" id="IPR036249">
    <property type="entry name" value="Thioredoxin-like_sf"/>
</dbReference>
<dbReference type="InterPro" id="IPR036282">
    <property type="entry name" value="Glutathione-S-Trfase_C_sf"/>
</dbReference>
<dbReference type="EMBL" id="JAQOMS010000002">
    <property type="protein sequence ID" value="MDC2887713.1"/>
    <property type="molecule type" value="Genomic_DNA"/>
</dbReference>
<evidence type="ECO:0000313" key="4">
    <source>
        <dbReference type="Proteomes" id="UP001528411"/>
    </source>
</evidence>
<proteinExistence type="predicted"/>
<dbReference type="RefSeq" id="WP_272179516.1">
    <property type="nucleotide sequence ID" value="NZ_JAQOMS010000002.1"/>
</dbReference>
<dbReference type="InterPro" id="IPR004045">
    <property type="entry name" value="Glutathione_S-Trfase_N"/>
</dbReference>
<dbReference type="SFLD" id="SFLDS00019">
    <property type="entry name" value="Glutathione_Transferase_(cytos"/>
    <property type="match status" value="1"/>
</dbReference>
<dbReference type="SUPFAM" id="SSF52833">
    <property type="entry name" value="Thioredoxin-like"/>
    <property type="match status" value="1"/>
</dbReference>
<evidence type="ECO:0000259" key="1">
    <source>
        <dbReference type="PROSITE" id="PS50404"/>
    </source>
</evidence>
<dbReference type="PROSITE" id="PS50405">
    <property type="entry name" value="GST_CTER"/>
    <property type="match status" value="1"/>
</dbReference>
<protein>
    <submittedName>
        <fullName evidence="3">Glutathione S-transferase family protein</fullName>
    </submittedName>
</protein>
<name>A0ABT5FA21_9GAMM</name>
<gene>
    <name evidence="3" type="ORF">PN838_01125</name>
</gene>
<dbReference type="InterPro" id="IPR004046">
    <property type="entry name" value="GST_C"/>
</dbReference>
<dbReference type="SFLD" id="SFLDG01150">
    <property type="entry name" value="Main.1:_Beta-like"/>
    <property type="match status" value="1"/>
</dbReference>
<dbReference type="Pfam" id="PF00043">
    <property type="entry name" value="GST_C"/>
    <property type="match status" value="1"/>
</dbReference>
<reference evidence="3 4" key="1">
    <citation type="submission" date="2023-01" db="EMBL/GenBank/DDBJ databases">
        <title>Psychrosphaera sp. nov., isolated from marine algae.</title>
        <authorList>
            <person name="Bayburt H."/>
            <person name="Choi B.J."/>
            <person name="Kim J.M."/>
            <person name="Choi D.G."/>
            <person name="Jeon C.O."/>
        </authorList>
    </citation>
    <scope>NUCLEOTIDE SEQUENCE [LARGE SCALE GENOMIC DNA]</scope>
    <source>
        <strain evidence="3 4">G1-22</strain>
    </source>
</reference>
<feature type="domain" description="GST C-terminal" evidence="2">
    <location>
        <begin position="87"/>
        <end position="202"/>
    </location>
</feature>
<dbReference type="InterPro" id="IPR040079">
    <property type="entry name" value="Glutathione_S-Trfase"/>
</dbReference>
<accession>A0ABT5FA21</accession>